<dbReference type="GO" id="GO:0016491">
    <property type="term" value="F:oxidoreductase activity"/>
    <property type="evidence" value="ECO:0007669"/>
    <property type="project" value="InterPro"/>
</dbReference>
<dbReference type="GO" id="GO:0070967">
    <property type="term" value="F:coenzyme F420 binding"/>
    <property type="evidence" value="ECO:0007669"/>
    <property type="project" value="TreeGrafter"/>
</dbReference>
<dbReference type="RefSeq" id="WP_167173214.1">
    <property type="nucleotide sequence ID" value="NZ_JAAOYM010000001.1"/>
</dbReference>
<dbReference type="SUPFAM" id="SSF50475">
    <property type="entry name" value="FMN-binding split barrel"/>
    <property type="match status" value="1"/>
</dbReference>
<dbReference type="InterPro" id="IPR012349">
    <property type="entry name" value="Split_barrel_FMN-bd"/>
</dbReference>
<dbReference type="Gene3D" id="2.30.110.10">
    <property type="entry name" value="Electron Transport, Fmn-binding Protein, Chain A"/>
    <property type="match status" value="1"/>
</dbReference>
<dbReference type="Proteomes" id="UP000545493">
    <property type="component" value="Unassembled WGS sequence"/>
</dbReference>
<dbReference type="NCBIfam" id="TIGR00026">
    <property type="entry name" value="hi_GC_TIGR00026"/>
    <property type="match status" value="1"/>
</dbReference>
<comment type="similarity">
    <text evidence="1">Belongs to the F420H(2)-dependent quinone reductase family.</text>
</comment>
<dbReference type="GO" id="GO:0005886">
    <property type="term" value="C:plasma membrane"/>
    <property type="evidence" value="ECO:0007669"/>
    <property type="project" value="TreeGrafter"/>
</dbReference>
<keyword evidence="4" id="KW-1185">Reference proteome</keyword>
<sequence length="135" mass="15533">MLFGDEHVRRYEETDGEVGHDWENGAPVLILTTKGRRTGKPHKFALIYQEHEGDYIVVASKGGADDHPGWYKNLSRDPDVEVQVRADKFRARARTAGAEEKARLWPTMTQVWPPYDDYQKKTERDIPVVVLERVA</sequence>
<dbReference type="AlphaFoldDB" id="A0A7X5ZSK3"/>
<dbReference type="EMBL" id="JAAOYM010000001">
    <property type="protein sequence ID" value="NIJ13435.1"/>
    <property type="molecule type" value="Genomic_DNA"/>
</dbReference>
<protein>
    <submittedName>
        <fullName evidence="3">Deazaflavin-dependent oxidoreductase (Nitroreductase family)</fullName>
    </submittedName>
</protein>
<proteinExistence type="inferred from homology"/>
<accession>A0A7X5ZSK3</accession>
<evidence type="ECO:0000313" key="4">
    <source>
        <dbReference type="Proteomes" id="UP000545493"/>
    </source>
</evidence>
<gene>
    <name evidence="3" type="ORF">FHU38_003779</name>
</gene>
<evidence type="ECO:0000313" key="3">
    <source>
        <dbReference type="EMBL" id="NIJ13435.1"/>
    </source>
</evidence>
<dbReference type="Pfam" id="PF04075">
    <property type="entry name" value="F420H2_quin_red"/>
    <property type="match status" value="1"/>
</dbReference>
<dbReference type="PANTHER" id="PTHR39428">
    <property type="entry name" value="F420H(2)-DEPENDENT QUINONE REDUCTASE RV1261C"/>
    <property type="match status" value="1"/>
</dbReference>
<comment type="caution">
    <text evidence="3">The sequence shown here is derived from an EMBL/GenBank/DDBJ whole genome shotgun (WGS) entry which is preliminary data.</text>
</comment>
<name>A0A7X5ZSK3_9PSEU</name>
<dbReference type="InterPro" id="IPR004378">
    <property type="entry name" value="F420H2_quin_Rdtase"/>
</dbReference>
<comment type="catalytic activity">
    <reaction evidence="2">
        <text>oxidized coenzyme F420-(gamma-L-Glu)(n) + a quinol + H(+) = reduced coenzyme F420-(gamma-L-Glu)(n) + a quinone</text>
        <dbReference type="Rhea" id="RHEA:39663"/>
        <dbReference type="Rhea" id="RHEA-COMP:12939"/>
        <dbReference type="Rhea" id="RHEA-COMP:14378"/>
        <dbReference type="ChEBI" id="CHEBI:15378"/>
        <dbReference type="ChEBI" id="CHEBI:24646"/>
        <dbReference type="ChEBI" id="CHEBI:132124"/>
        <dbReference type="ChEBI" id="CHEBI:133980"/>
        <dbReference type="ChEBI" id="CHEBI:139511"/>
    </reaction>
</comment>
<evidence type="ECO:0000256" key="2">
    <source>
        <dbReference type="ARBA" id="ARBA00049106"/>
    </source>
</evidence>
<organism evidence="3 4">
    <name type="scientific">Saccharomonospora amisosensis</name>
    <dbReference type="NCBI Taxonomy" id="1128677"/>
    <lineage>
        <taxon>Bacteria</taxon>
        <taxon>Bacillati</taxon>
        <taxon>Actinomycetota</taxon>
        <taxon>Actinomycetes</taxon>
        <taxon>Pseudonocardiales</taxon>
        <taxon>Pseudonocardiaceae</taxon>
        <taxon>Saccharomonospora</taxon>
    </lineage>
</organism>
<evidence type="ECO:0000256" key="1">
    <source>
        <dbReference type="ARBA" id="ARBA00008710"/>
    </source>
</evidence>
<dbReference type="PANTHER" id="PTHR39428:SF3">
    <property type="entry name" value="DEAZAFLAVIN-DEPENDENT NITROREDUCTASE"/>
    <property type="match status" value="1"/>
</dbReference>
<reference evidence="3 4" key="1">
    <citation type="submission" date="2020-03" db="EMBL/GenBank/DDBJ databases">
        <title>Sequencing the genomes of 1000 actinobacteria strains.</title>
        <authorList>
            <person name="Klenk H.-P."/>
        </authorList>
    </citation>
    <scope>NUCLEOTIDE SEQUENCE [LARGE SCALE GENOMIC DNA]</scope>
    <source>
        <strain evidence="3 4">DSM 45685</strain>
    </source>
</reference>